<dbReference type="Proteomes" id="UP000579812">
    <property type="component" value="Unassembled WGS sequence"/>
</dbReference>
<organism evidence="2 3">
    <name type="scientific">Onychostoma macrolepis</name>
    <dbReference type="NCBI Taxonomy" id="369639"/>
    <lineage>
        <taxon>Eukaryota</taxon>
        <taxon>Metazoa</taxon>
        <taxon>Chordata</taxon>
        <taxon>Craniata</taxon>
        <taxon>Vertebrata</taxon>
        <taxon>Euteleostomi</taxon>
        <taxon>Actinopterygii</taxon>
        <taxon>Neopterygii</taxon>
        <taxon>Teleostei</taxon>
        <taxon>Ostariophysi</taxon>
        <taxon>Cypriniformes</taxon>
        <taxon>Cyprinidae</taxon>
        <taxon>Acrossocheilinae</taxon>
        <taxon>Onychostoma</taxon>
    </lineage>
</organism>
<keyword evidence="3" id="KW-1185">Reference proteome</keyword>
<comment type="caution">
    <text evidence="2">The sequence shown here is derived from an EMBL/GenBank/DDBJ whole genome shotgun (WGS) entry which is preliminary data.</text>
</comment>
<gene>
    <name evidence="2" type="ORF">G5714_024473</name>
</gene>
<sequence length="128" mass="14578">MVATEQLSEGLTDRRETMEAVKLNISKSQDKVRKRKMERGQEDNFVVGDKFQRKEKKTMTFNTDHLIKYVEPEPQIPKKWIPSNSASLPSSTKGLSAPNSTSTNPRLKVLSSPRHTATQLMAPMHRLK</sequence>
<evidence type="ECO:0000256" key="1">
    <source>
        <dbReference type="SAM" id="MobiDB-lite"/>
    </source>
</evidence>
<name>A0A7J6BMD6_9TELE</name>
<evidence type="ECO:0000313" key="3">
    <source>
        <dbReference type="Proteomes" id="UP000579812"/>
    </source>
</evidence>
<dbReference type="AlphaFoldDB" id="A0A7J6BMD6"/>
<protein>
    <submittedName>
        <fullName evidence="2">Uncharacterized protein</fullName>
    </submittedName>
</protein>
<proteinExistence type="predicted"/>
<accession>A0A7J6BMD6</accession>
<dbReference type="EMBL" id="JAAMOB010000025">
    <property type="protein sequence ID" value="KAF4095395.1"/>
    <property type="molecule type" value="Genomic_DNA"/>
</dbReference>
<feature type="compositionally biased region" description="Polar residues" evidence="1">
    <location>
        <begin position="82"/>
        <end position="105"/>
    </location>
</feature>
<reference evidence="2 3" key="1">
    <citation type="submission" date="2020-04" db="EMBL/GenBank/DDBJ databases">
        <title>Chromosome-level genome assembly of a cyprinid fish Onychostoma macrolepis by integration of Nanopore Sequencing, Bionano and Hi-C technology.</title>
        <authorList>
            <person name="Wang D."/>
        </authorList>
    </citation>
    <scope>NUCLEOTIDE SEQUENCE [LARGE SCALE GENOMIC DNA]</scope>
    <source>
        <strain evidence="2">SWU-2019</strain>
        <tissue evidence="2">Muscle</tissue>
    </source>
</reference>
<evidence type="ECO:0000313" key="2">
    <source>
        <dbReference type="EMBL" id="KAF4095395.1"/>
    </source>
</evidence>
<feature type="region of interest" description="Disordered" evidence="1">
    <location>
        <begin position="77"/>
        <end position="128"/>
    </location>
</feature>